<keyword evidence="2" id="KW-0812">Transmembrane</keyword>
<keyword evidence="2" id="KW-1133">Transmembrane helix</keyword>
<evidence type="ECO:0000256" key="1">
    <source>
        <dbReference type="SAM" id="MobiDB-lite"/>
    </source>
</evidence>
<feature type="transmembrane region" description="Helical" evidence="2">
    <location>
        <begin position="75"/>
        <end position="94"/>
    </location>
</feature>
<dbReference type="EMBL" id="BAABHS010000004">
    <property type="protein sequence ID" value="GAA4953395.1"/>
    <property type="molecule type" value="Genomic_DNA"/>
</dbReference>
<keyword evidence="2" id="KW-0472">Membrane</keyword>
<keyword evidence="4" id="KW-1185">Reference proteome</keyword>
<organism evidence="3 4">
    <name type="scientific">Yinghuangia aomiensis</name>
    <dbReference type="NCBI Taxonomy" id="676205"/>
    <lineage>
        <taxon>Bacteria</taxon>
        <taxon>Bacillati</taxon>
        <taxon>Actinomycetota</taxon>
        <taxon>Actinomycetes</taxon>
        <taxon>Kitasatosporales</taxon>
        <taxon>Streptomycetaceae</taxon>
        <taxon>Yinghuangia</taxon>
    </lineage>
</organism>
<dbReference type="Proteomes" id="UP001500466">
    <property type="component" value="Unassembled WGS sequence"/>
</dbReference>
<gene>
    <name evidence="3" type="ORF">GCM10023205_13380</name>
</gene>
<accession>A0ABP9GXI4</accession>
<proteinExistence type="predicted"/>
<comment type="caution">
    <text evidence="3">The sequence shown here is derived from an EMBL/GenBank/DDBJ whole genome shotgun (WGS) entry which is preliminary data.</text>
</comment>
<evidence type="ECO:0000256" key="2">
    <source>
        <dbReference type="SAM" id="Phobius"/>
    </source>
</evidence>
<feature type="region of interest" description="Disordered" evidence="1">
    <location>
        <begin position="1"/>
        <end position="35"/>
    </location>
</feature>
<name>A0ABP9GXI4_9ACTN</name>
<protein>
    <submittedName>
        <fullName evidence="3">Uncharacterized protein</fullName>
    </submittedName>
</protein>
<reference evidence="4" key="1">
    <citation type="journal article" date="2019" name="Int. J. Syst. Evol. Microbiol.">
        <title>The Global Catalogue of Microorganisms (GCM) 10K type strain sequencing project: providing services to taxonomists for standard genome sequencing and annotation.</title>
        <authorList>
            <consortium name="The Broad Institute Genomics Platform"/>
            <consortium name="The Broad Institute Genome Sequencing Center for Infectious Disease"/>
            <person name="Wu L."/>
            <person name="Ma J."/>
        </authorList>
    </citation>
    <scope>NUCLEOTIDE SEQUENCE [LARGE SCALE GENOMIC DNA]</scope>
    <source>
        <strain evidence="4">JCM 17986</strain>
    </source>
</reference>
<evidence type="ECO:0000313" key="3">
    <source>
        <dbReference type="EMBL" id="GAA4953395.1"/>
    </source>
</evidence>
<feature type="compositionally biased region" description="Basic and acidic residues" evidence="1">
    <location>
        <begin position="1"/>
        <end position="24"/>
    </location>
</feature>
<sequence>MGGIDDRYEEAAEAREVREAREAGETGGVAEAPPEPLLSAALAVEAGRAAPLREPDRREILAEARRLRGRRTGTVVALGALAVAGIGAGAALLGDGSTTRTTTASGAVAVASPPPSHFVPRGWPTTTAVPTPPQATVSTPPKYVTGTPWASLPPGASGGPPVPPALYATEDAASAVGWGIRADIFTNIWFLPERSVVRVYITDMARQGEFLADMRAKLPTLDDRMVEFAQGARSKTACEAEMQRLPMTASGLPFRMFSGSANIECSELTVGVDDPSAAQAYFDDPAHGFTGTGIAVRAVPGQPVHQLADEVPPTGSARP</sequence>
<dbReference type="RefSeq" id="WP_345674356.1">
    <property type="nucleotide sequence ID" value="NZ_BAABHS010000004.1"/>
</dbReference>
<evidence type="ECO:0000313" key="4">
    <source>
        <dbReference type="Proteomes" id="UP001500466"/>
    </source>
</evidence>